<keyword evidence="2" id="KW-0812">Transmembrane</keyword>
<feature type="compositionally biased region" description="Basic and acidic residues" evidence="1">
    <location>
        <begin position="543"/>
        <end position="553"/>
    </location>
</feature>
<feature type="compositionally biased region" description="Low complexity" evidence="1">
    <location>
        <begin position="497"/>
        <end position="513"/>
    </location>
</feature>
<evidence type="ECO:0000313" key="5">
    <source>
        <dbReference type="Proteomes" id="UP001168146"/>
    </source>
</evidence>
<proteinExistence type="predicted"/>
<protein>
    <submittedName>
        <fullName evidence="4">Uncharacterized protein</fullName>
    </submittedName>
</protein>
<dbReference type="Proteomes" id="UP001168146">
    <property type="component" value="Unassembled WGS sequence"/>
</dbReference>
<accession>A0AAN6F8K8</accession>
<evidence type="ECO:0000256" key="3">
    <source>
        <dbReference type="SAM" id="SignalP"/>
    </source>
</evidence>
<keyword evidence="2" id="KW-0472">Membrane</keyword>
<evidence type="ECO:0000256" key="1">
    <source>
        <dbReference type="SAM" id="MobiDB-lite"/>
    </source>
</evidence>
<feature type="chain" id="PRO_5043008008" evidence="3">
    <location>
        <begin position="20"/>
        <end position="629"/>
    </location>
</feature>
<gene>
    <name evidence="4" type="ORF">LTR82_016043</name>
</gene>
<feature type="signal peptide" evidence="3">
    <location>
        <begin position="1"/>
        <end position="19"/>
    </location>
</feature>
<evidence type="ECO:0000256" key="2">
    <source>
        <dbReference type="SAM" id="Phobius"/>
    </source>
</evidence>
<feature type="region of interest" description="Disordered" evidence="1">
    <location>
        <begin position="459"/>
        <end position="566"/>
    </location>
</feature>
<evidence type="ECO:0000313" key="4">
    <source>
        <dbReference type="EMBL" id="KAK0307325.1"/>
    </source>
</evidence>
<feature type="transmembrane region" description="Helical" evidence="2">
    <location>
        <begin position="371"/>
        <end position="395"/>
    </location>
</feature>
<reference evidence="4" key="1">
    <citation type="submission" date="2021-12" db="EMBL/GenBank/DDBJ databases">
        <title>Black yeast isolated from Biological Soil Crust.</title>
        <authorList>
            <person name="Kurbessoian T."/>
        </authorList>
    </citation>
    <scope>NUCLEOTIDE SEQUENCE</scope>
    <source>
        <strain evidence="4">CCFEE 5208</strain>
    </source>
</reference>
<sequence>MGAQTLLPALLVSAGLVAASYNPFNGMHPSVTAIPLTEYVYTPNHGMAVTMKESTKTVGNSVLVIMPATTIVPFGMTPNEAADKAETLKQLLDMIHDAQYNMSAINTYLACEALPACRKTHSDLDWEKIAQTAKIISPHLDGDTDRATRYVALHALRRRRDTKTSTMLVGGMPTITASAAVVTGTDGSPTTITRLPATVGNTVYANMTTSLWDYAWAAQQSQIPEPPSCHGPFRNKTQCRYQKCLQQHYKPMNMTTVFQAAKFDSECTRLNVQNPWYTQPTSLTTPHFGTTKEGMLYYPHAPTVVSKKDKTWVAMATQKPTHDDGKNIGPLNAAKAPSCWDFHTCCAECHVKSRSTGWFGSFKHPFNFHKALAYLMTAALLCLLGLLASCLLCCLPRFRNHRERRRRAADEVTRREKVTVVDPAPGVETVVVTTTPGQTIDPATAAAATGAAVVAANQATTTGAEPNDGRGTMARRAEEGRGRVQFAPPPPGGGGNNSVVTSSGNNPGNDPAAGPGGQVVTTVTPGSAPDSSDKVTKTSTPAGEEKSEPEKAANAEQQKAEVASGAPQVVVTDASAPVGVAAPVPVHDGVYDWPPTTGRQYGDVGSLRGRKRSKPEQQQQRGGLLGLGF</sequence>
<keyword evidence="3" id="KW-0732">Signal</keyword>
<keyword evidence="2" id="KW-1133">Transmembrane helix</keyword>
<feature type="region of interest" description="Disordered" evidence="1">
    <location>
        <begin position="586"/>
        <end position="629"/>
    </location>
</feature>
<dbReference type="AlphaFoldDB" id="A0AAN6F8K8"/>
<organism evidence="4 5">
    <name type="scientific">Friedmanniomyces endolithicus</name>
    <dbReference type="NCBI Taxonomy" id="329885"/>
    <lineage>
        <taxon>Eukaryota</taxon>
        <taxon>Fungi</taxon>
        <taxon>Dikarya</taxon>
        <taxon>Ascomycota</taxon>
        <taxon>Pezizomycotina</taxon>
        <taxon>Dothideomycetes</taxon>
        <taxon>Dothideomycetidae</taxon>
        <taxon>Mycosphaerellales</taxon>
        <taxon>Teratosphaeriaceae</taxon>
        <taxon>Friedmanniomyces</taxon>
    </lineage>
</organism>
<dbReference type="EMBL" id="JASUXU010000096">
    <property type="protein sequence ID" value="KAK0307325.1"/>
    <property type="molecule type" value="Genomic_DNA"/>
</dbReference>
<name>A0AAN6F8K8_9PEZI</name>
<comment type="caution">
    <text evidence="4">The sequence shown here is derived from an EMBL/GenBank/DDBJ whole genome shotgun (WGS) entry which is preliminary data.</text>
</comment>